<proteinExistence type="predicted"/>
<dbReference type="EMBL" id="CM042010">
    <property type="protein sequence ID" value="KAI3779450.1"/>
    <property type="molecule type" value="Genomic_DNA"/>
</dbReference>
<reference evidence="1 2" key="2">
    <citation type="journal article" date="2022" name="Mol. Ecol. Resour.">
        <title>The genomes of chicory, endive, great burdock and yacon provide insights into Asteraceae paleo-polyploidization history and plant inulin production.</title>
        <authorList>
            <person name="Fan W."/>
            <person name="Wang S."/>
            <person name="Wang H."/>
            <person name="Wang A."/>
            <person name="Jiang F."/>
            <person name="Liu H."/>
            <person name="Zhao H."/>
            <person name="Xu D."/>
            <person name="Zhang Y."/>
        </authorList>
    </citation>
    <scope>NUCLEOTIDE SEQUENCE [LARGE SCALE GENOMIC DNA]</scope>
    <source>
        <strain evidence="2">cv. Punajuju</strain>
        <tissue evidence="1">Leaves</tissue>
    </source>
</reference>
<organism evidence="1 2">
    <name type="scientific">Cichorium intybus</name>
    <name type="common">Chicory</name>
    <dbReference type="NCBI Taxonomy" id="13427"/>
    <lineage>
        <taxon>Eukaryota</taxon>
        <taxon>Viridiplantae</taxon>
        <taxon>Streptophyta</taxon>
        <taxon>Embryophyta</taxon>
        <taxon>Tracheophyta</taxon>
        <taxon>Spermatophyta</taxon>
        <taxon>Magnoliopsida</taxon>
        <taxon>eudicotyledons</taxon>
        <taxon>Gunneridae</taxon>
        <taxon>Pentapetalae</taxon>
        <taxon>asterids</taxon>
        <taxon>campanulids</taxon>
        <taxon>Asterales</taxon>
        <taxon>Asteraceae</taxon>
        <taxon>Cichorioideae</taxon>
        <taxon>Cichorieae</taxon>
        <taxon>Cichoriinae</taxon>
        <taxon>Cichorium</taxon>
    </lineage>
</organism>
<dbReference type="Proteomes" id="UP001055811">
    <property type="component" value="Linkage Group LG02"/>
</dbReference>
<keyword evidence="2" id="KW-1185">Reference proteome</keyword>
<accession>A0ACB9G8S2</accession>
<sequence>MAEIGRNPREKSLRKRRREGLTDETASAAENKFENVAALIAGVFSDDNNVQLEATIQFRKLLSIERCQPIEEEVVQSGVVPRFVEFLSMEDLPRLQAAWSLTNIASGTSEHTKLLIDHGAVPQFVKLLASPSDDVREQAVWALGNVAGDSREYCDLVVAEGAVAPLVSLLTEVASLSMLRIGAWTLTNFLRERSIYGPAGGAFPALKKLLDSEDEEVLKDVCWAVSDFTKFMNDEFLQLMEEDICPKLAELLNHDSPSVLIPALRAVGNLAGYHSNYGGVDEPTQVAFILEYLLVLRENCEQIIKDQALPCVVNMLSNNHENSVKEEACGMVSKITAGRRDRIQMVIEANIFGHVIGLLQNAEFPNKKEAALAISNATHFRYEDQIRFLVNEGCIKALCDLLMSPDPEVVKACLQGIENIVEIGVAQSNSRDTNLYARMIYEAGGLDKINILRSHDDTWIQSRAEDLFQEHWLDVNWDPSNGFIT</sequence>
<gene>
    <name evidence="1" type="ORF">L2E82_09169</name>
</gene>
<evidence type="ECO:0000313" key="2">
    <source>
        <dbReference type="Proteomes" id="UP001055811"/>
    </source>
</evidence>
<comment type="caution">
    <text evidence="1">The sequence shown here is derived from an EMBL/GenBank/DDBJ whole genome shotgun (WGS) entry which is preliminary data.</text>
</comment>
<protein>
    <submittedName>
        <fullName evidence="1">Uncharacterized protein</fullName>
    </submittedName>
</protein>
<evidence type="ECO:0000313" key="1">
    <source>
        <dbReference type="EMBL" id="KAI3779450.1"/>
    </source>
</evidence>
<reference evidence="2" key="1">
    <citation type="journal article" date="2022" name="Mol. Ecol. Resour.">
        <title>The genomes of chicory, endive, great burdock and yacon provide insights into Asteraceae palaeo-polyploidization history and plant inulin production.</title>
        <authorList>
            <person name="Fan W."/>
            <person name="Wang S."/>
            <person name="Wang H."/>
            <person name="Wang A."/>
            <person name="Jiang F."/>
            <person name="Liu H."/>
            <person name="Zhao H."/>
            <person name="Xu D."/>
            <person name="Zhang Y."/>
        </authorList>
    </citation>
    <scope>NUCLEOTIDE SEQUENCE [LARGE SCALE GENOMIC DNA]</scope>
    <source>
        <strain evidence="2">cv. Punajuju</strain>
    </source>
</reference>
<name>A0ACB9G8S2_CICIN</name>